<dbReference type="PANTHER" id="PTHR46610">
    <property type="entry name" value="OS05G0181300 PROTEIN"/>
    <property type="match status" value="1"/>
</dbReference>
<protein>
    <submittedName>
        <fullName evidence="3">Uncharacterized protein</fullName>
    </submittedName>
</protein>
<dbReference type="AlphaFoldDB" id="A2ZUT5"/>
<keyword evidence="1" id="KW-0472">Membrane</keyword>
<evidence type="ECO:0000313" key="3">
    <source>
        <dbReference type="EMBL" id="EAZ12482.1"/>
    </source>
</evidence>
<gene>
    <name evidence="3" type="ORF">OsJ_02379</name>
</gene>
<dbReference type="EMBL" id="CM000138">
    <property type="protein sequence ID" value="EAZ12482.1"/>
    <property type="molecule type" value="Genomic_DNA"/>
</dbReference>
<evidence type="ECO:0000256" key="1">
    <source>
        <dbReference type="SAM" id="Phobius"/>
    </source>
</evidence>
<sequence>MKPLSLLSALALAFHAVNTGVAVYRSRADAAAVALVLASSLALALLFLCLRLYEGAPPAEAARRPWLRRAVWLLSAALTAAFTRRVAGAMPPAGAVLVWAMSAATAGGGFYALVVVDDGRDLGAK</sequence>
<name>A2ZUT5_ORYSJ</name>
<dbReference type="InterPro" id="IPR045501">
    <property type="entry name" value="DUF6490"/>
</dbReference>
<organism evidence="3">
    <name type="scientific">Oryza sativa subsp. japonica</name>
    <name type="common">Rice</name>
    <dbReference type="NCBI Taxonomy" id="39947"/>
    <lineage>
        <taxon>Eukaryota</taxon>
        <taxon>Viridiplantae</taxon>
        <taxon>Streptophyta</taxon>
        <taxon>Embryophyta</taxon>
        <taxon>Tracheophyta</taxon>
        <taxon>Spermatophyta</taxon>
        <taxon>Magnoliopsida</taxon>
        <taxon>Liliopsida</taxon>
        <taxon>Poales</taxon>
        <taxon>Poaceae</taxon>
        <taxon>BOP clade</taxon>
        <taxon>Oryzoideae</taxon>
        <taxon>Oryzeae</taxon>
        <taxon>Oryzinae</taxon>
        <taxon>Oryza</taxon>
        <taxon>Oryza sativa</taxon>
    </lineage>
</organism>
<keyword evidence="1" id="KW-1133">Transmembrane helix</keyword>
<reference evidence="3" key="1">
    <citation type="journal article" date="2005" name="PLoS Biol.">
        <title>The genomes of Oryza sativa: a history of duplications.</title>
        <authorList>
            <person name="Yu J."/>
            <person name="Wang J."/>
            <person name="Lin W."/>
            <person name="Li S."/>
            <person name="Li H."/>
            <person name="Zhou J."/>
            <person name="Ni P."/>
            <person name="Dong W."/>
            <person name="Hu S."/>
            <person name="Zeng C."/>
            <person name="Zhang J."/>
            <person name="Zhang Y."/>
            <person name="Li R."/>
            <person name="Xu Z."/>
            <person name="Li S."/>
            <person name="Li X."/>
            <person name="Zheng H."/>
            <person name="Cong L."/>
            <person name="Lin L."/>
            <person name="Yin J."/>
            <person name="Geng J."/>
            <person name="Li G."/>
            <person name="Shi J."/>
            <person name="Liu J."/>
            <person name="Lv H."/>
            <person name="Li J."/>
            <person name="Wang J."/>
            <person name="Deng Y."/>
            <person name="Ran L."/>
            <person name="Shi X."/>
            <person name="Wang X."/>
            <person name="Wu Q."/>
            <person name="Li C."/>
            <person name="Ren X."/>
            <person name="Wang J."/>
            <person name="Wang X."/>
            <person name="Li D."/>
            <person name="Liu D."/>
            <person name="Zhang X."/>
            <person name="Ji Z."/>
            <person name="Zhao W."/>
            <person name="Sun Y."/>
            <person name="Zhang Z."/>
            <person name="Bao J."/>
            <person name="Han Y."/>
            <person name="Dong L."/>
            <person name="Ji J."/>
            <person name="Chen P."/>
            <person name="Wu S."/>
            <person name="Liu J."/>
            <person name="Xiao Y."/>
            <person name="Bu D."/>
            <person name="Tan J."/>
            <person name="Yang L."/>
            <person name="Ye C."/>
            <person name="Zhang J."/>
            <person name="Xu J."/>
            <person name="Zhou Y."/>
            <person name="Yu Y."/>
            <person name="Zhang B."/>
            <person name="Zhuang S."/>
            <person name="Wei H."/>
            <person name="Liu B."/>
            <person name="Lei M."/>
            <person name="Yu H."/>
            <person name="Li Y."/>
            <person name="Xu H."/>
            <person name="Wei S."/>
            <person name="He X."/>
            <person name="Fang L."/>
            <person name="Zhang Z."/>
            <person name="Zhang Y."/>
            <person name="Huang X."/>
            <person name="Su Z."/>
            <person name="Tong W."/>
            <person name="Li J."/>
            <person name="Tong Z."/>
            <person name="Li S."/>
            <person name="Ye J."/>
            <person name="Wang L."/>
            <person name="Fang L."/>
            <person name="Lei T."/>
            <person name="Chen C."/>
            <person name="Chen H."/>
            <person name="Xu Z."/>
            <person name="Li H."/>
            <person name="Huang H."/>
            <person name="Zhang F."/>
            <person name="Xu H."/>
            <person name="Li N."/>
            <person name="Zhao C."/>
            <person name="Li S."/>
            <person name="Dong L."/>
            <person name="Huang Y."/>
            <person name="Li L."/>
            <person name="Xi Y."/>
            <person name="Qi Q."/>
            <person name="Li W."/>
            <person name="Zhang B."/>
            <person name="Hu W."/>
            <person name="Zhang Y."/>
            <person name="Tian X."/>
            <person name="Jiao Y."/>
            <person name="Liang X."/>
            <person name="Jin J."/>
            <person name="Gao L."/>
            <person name="Zheng W."/>
            <person name="Hao B."/>
            <person name="Liu S."/>
            <person name="Wang W."/>
            <person name="Yuan L."/>
            <person name="Cao M."/>
            <person name="McDermott J."/>
            <person name="Samudrala R."/>
            <person name="Wang J."/>
            <person name="Wong G.K."/>
            <person name="Yang H."/>
        </authorList>
    </citation>
    <scope>NUCLEOTIDE SEQUENCE [LARGE SCALE GENOMIC DNA]</scope>
</reference>
<feature type="chain" id="PRO_5002651255" evidence="2">
    <location>
        <begin position="20"/>
        <end position="125"/>
    </location>
</feature>
<evidence type="ECO:0000256" key="2">
    <source>
        <dbReference type="SAM" id="SignalP"/>
    </source>
</evidence>
<dbReference type="Pfam" id="PF20100">
    <property type="entry name" value="DUF6490"/>
    <property type="match status" value="1"/>
</dbReference>
<feature type="signal peptide" evidence="2">
    <location>
        <begin position="1"/>
        <end position="19"/>
    </location>
</feature>
<accession>A2ZUT5</accession>
<feature type="transmembrane region" description="Helical" evidence="1">
    <location>
        <begin position="93"/>
        <end position="116"/>
    </location>
</feature>
<feature type="transmembrane region" description="Helical" evidence="1">
    <location>
        <begin position="29"/>
        <end position="50"/>
    </location>
</feature>
<keyword evidence="2" id="KW-0732">Signal</keyword>
<dbReference type="PANTHER" id="PTHR46610:SF20">
    <property type="entry name" value="OS05G0181300 PROTEIN"/>
    <property type="match status" value="1"/>
</dbReference>
<dbReference type="Proteomes" id="UP000007752">
    <property type="component" value="Chromosome 1"/>
</dbReference>
<keyword evidence="1" id="KW-0812">Transmembrane</keyword>
<reference evidence="3" key="2">
    <citation type="submission" date="2008-12" db="EMBL/GenBank/DDBJ databases">
        <title>Improved gene annotation of the rice (Oryza sativa) genomes.</title>
        <authorList>
            <person name="Wang J."/>
            <person name="Li R."/>
            <person name="Fan W."/>
            <person name="Huang Q."/>
            <person name="Zhang J."/>
            <person name="Zhou Y."/>
            <person name="Hu Y."/>
            <person name="Zi S."/>
            <person name="Li J."/>
            <person name="Ni P."/>
            <person name="Zheng H."/>
            <person name="Zhang Y."/>
            <person name="Zhao M."/>
            <person name="Hao Q."/>
            <person name="McDermott J."/>
            <person name="Samudrala R."/>
            <person name="Kristiansen K."/>
            <person name="Wong G.K.-S."/>
        </authorList>
    </citation>
    <scope>NUCLEOTIDE SEQUENCE</scope>
</reference>
<proteinExistence type="predicted"/>
<feature type="transmembrane region" description="Helical" evidence="1">
    <location>
        <begin position="70"/>
        <end position="87"/>
    </location>
</feature>